<evidence type="ECO:0000313" key="3">
    <source>
        <dbReference type="Proteomes" id="UP000746535"/>
    </source>
</evidence>
<evidence type="ECO:0000259" key="1">
    <source>
        <dbReference type="Pfam" id="PF02492"/>
    </source>
</evidence>
<dbReference type="InterPro" id="IPR003495">
    <property type="entry name" value="CobW/HypB/UreG_nucleotide-bd"/>
</dbReference>
<reference evidence="2 3" key="1">
    <citation type="submission" date="2020-03" db="EMBL/GenBank/DDBJ databases">
        <authorList>
            <person name="Wang L."/>
            <person name="He N."/>
            <person name="Li Y."/>
            <person name="Fang Y."/>
            <person name="Zhang F."/>
        </authorList>
    </citation>
    <scope>NUCLEOTIDE SEQUENCE [LARGE SCALE GENOMIC DNA]</scope>
    <source>
        <strain evidence="3">hsmgli-8</strain>
    </source>
</reference>
<dbReference type="InterPro" id="IPR051316">
    <property type="entry name" value="Zinc-reg_GTPase_activator"/>
</dbReference>
<sequence length="303" mass="33007">MFENIPTYVLAGPLGAGKTSVAQHWLSQRPAGERWAVLVNEFGDIGLDAALIGPSADGISVVEVAGGCICCVNGAPFTVALGRLIKAAKPHRLLIELSGLSHPLPLLAQLRSVPWNKVLALQPLVIVLDGQRLQGSVPLADSLKAALRLPCIVAINKADTVPVSDRPAIEQSLGHKGQWITQGRLNWEAVALHSVAQPPAVLPRLLPLAAAKPTPEWSIGWQMEAEHLIALERVEALLNQWPWTRAKMVLHSPDGWYSANLVPGQPIQWACSEWRRDSRLEMIFDEVQPEQALNSAWLNCRLS</sequence>
<feature type="domain" description="CobW/HypB/UreG nucleotide-binding" evidence="1">
    <location>
        <begin position="6"/>
        <end position="166"/>
    </location>
</feature>
<dbReference type="Proteomes" id="UP000746535">
    <property type="component" value="Unassembled WGS sequence"/>
</dbReference>
<organism evidence="2 3">
    <name type="scientific">Pseudomonas quercus</name>
    <dbReference type="NCBI Taxonomy" id="2722792"/>
    <lineage>
        <taxon>Bacteria</taxon>
        <taxon>Pseudomonadati</taxon>
        <taxon>Pseudomonadota</taxon>
        <taxon>Gammaproteobacteria</taxon>
        <taxon>Pseudomonadales</taxon>
        <taxon>Pseudomonadaceae</taxon>
        <taxon>Pseudomonas</taxon>
    </lineage>
</organism>
<dbReference type="PANTHER" id="PTHR13748">
    <property type="entry name" value="COBW-RELATED"/>
    <property type="match status" value="1"/>
</dbReference>
<name>A0ABX0YHH7_9PSED</name>
<dbReference type="InterPro" id="IPR027417">
    <property type="entry name" value="P-loop_NTPase"/>
</dbReference>
<proteinExistence type="predicted"/>
<dbReference type="SUPFAM" id="SSF52540">
    <property type="entry name" value="P-loop containing nucleoside triphosphate hydrolases"/>
    <property type="match status" value="1"/>
</dbReference>
<comment type="caution">
    <text evidence="2">The sequence shown here is derived from an EMBL/GenBank/DDBJ whole genome shotgun (WGS) entry which is preliminary data.</text>
</comment>
<gene>
    <name evidence="2" type="ORF">HBH25_18800</name>
</gene>
<accession>A0ABX0YHH7</accession>
<keyword evidence="3" id="KW-1185">Reference proteome</keyword>
<dbReference type="Gene3D" id="3.40.50.300">
    <property type="entry name" value="P-loop containing nucleotide triphosphate hydrolases"/>
    <property type="match status" value="1"/>
</dbReference>
<dbReference type="RefSeq" id="WP_168085474.1">
    <property type="nucleotide sequence ID" value="NZ_JAAVJI010000014.1"/>
</dbReference>
<evidence type="ECO:0000313" key="2">
    <source>
        <dbReference type="EMBL" id="NJP02896.1"/>
    </source>
</evidence>
<dbReference type="PANTHER" id="PTHR13748:SF46">
    <property type="entry name" value="ZINC CHAPERONE YEIR"/>
    <property type="match status" value="1"/>
</dbReference>
<dbReference type="Pfam" id="PF02492">
    <property type="entry name" value="cobW"/>
    <property type="match status" value="1"/>
</dbReference>
<protein>
    <submittedName>
        <fullName evidence="2">Cobalamin biosynthesis protein CobW</fullName>
    </submittedName>
</protein>
<dbReference type="EMBL" id="JAAVJI010000014">
    <property type="protein sequence ID" value="NJP02896.1"/>
    <property type="molecule type" value="Genomic_DNA"/>
</dbReference>